<proteinExistence type="predicted"/>
<organism evidence="1">
    <name type="scientific">Moorena producens (strain JHB)</name>
    <dbReference type="NCBI Taxonomy" id="1454205"/>
    <lineage>
        <taxon>Bacteria</taxon>
        <taxon>Bacillati</taxon>
        <taxon>Cyanobacteriota</taxon>
        <taxon>Cyanophyceae</taxon>
        <taxon>Coleofasciculales</taxon>
        <taxon>Coleofasciculaceae</taxon>
        <taxon>Moorena</taxon>
    </lineage>
</organism>
<protein>
    <submittedName>
        <fullName evidence="1">Uncharacterized protein</fullName>
    </submittedName>
</protein>
<reference evidence="1" key="1">
    <citation type="journal article" date="2017" name="Proc. Natl. Acad. Sci. U.S.A.">
        <title>Comparative genomics uncovers the prolific and distinctive metabolic potential of the cyanobacterial genus Moorea.</title>
        <authorList>
            <person name="Leao T."/>
            <person name="Castelao G."/>
            <person name="Korobeynikov A."/>
            <person name="Monroe E.A."/>
            <person name="Podell S."/>
            <person name="Glukhov E."/>
            <person name="Allen E.E."/>
            <person name="Gerwick W.H."/>
            <person name="Gerwick L."/>
        </authorList>
    </citation>
    <scope>NUCLEOTIDE SEQUENCE</scope>
    <source>
        <strain evidence="1">JHB</strain>
    </source>
</reference>
<accession>A0A9Q9SS40</accession>
<dbReference type="Proteomes" id="UP000176944">
    <property type="component" value="Chromosome"/>
</dbReference>
<gene>
    <name evidence="1" type="ORF">BJP36_40410</name>
</gene>
<sequence length="70" mass="7975">MRFTLVFGSRTLRERSPYAIASTTISQTLPFIPDSQFPTPDSRFSIPDSRFPIPDSQKLPILFFSIIIVL</sequence>
<dbReference type="EMBL" id="CP017708">
    <property type="protein sequence ID" value="WAN68639.1"/>
    <property type="molecule type" value="Genomic_DNA"/>
</dbReference>
<name>A0A9Q9SS40_MOOP1</name>
<dbReference type="AlphaFoldDB" id="A0A9Q9SS40"/>
<evidence type="ECO:0000313" key="1">
    <source>
        <dbReference type="EMBL" id="WAN68639.1"/>
    </source>
</evidence>
<reference evidence="1" key="2">
    <citation type="submission" date="2022-10" db="EMBL/GenBank/DDBJ databases">
        <authorList>
            <person name="Ngo T.-E."/>
        </authorList>
    </citation>
    <scope>NUCLEOTIDE SEQUENCE</scope>
    <source>
        <strain evidence="1">JHB</strain>
    </source>
</reference>